<keyword evidence="1" id="KW-1133">Transmembrane helix</keyword>
<organism evidence="2 3">
    <name type="scientific">Fervidicella metallireducens AeB</name>
    <dbReference type="NCBI Taxonomy" id="1403537"/>
    <lineage>
        <taxon>Bacteria</taxon>
        <taxon>Bacillati</taxon>
        <taxon>Bacillota</taxon>
        <taxon>Clostridia</taxon>
        <taxon>Eubacteriales</taxon>
        <taxon>Clostridiaceae</taxon>
        <taxon>Fervidicella</taxon>
    </lineage>
</organism>
<dbReference type="RefSeq" id="WP_035377324.1">
    <property type="nucleotide sequence ID" value="NZ_AZQP01000002.1"/>
</dbReference>
<accession>A0A017S0K1</accession>
<keyword evidence="3" id="KW-1185">Reference proteome</keyword>
<keyword evidence="1" id="KW-0472">Membrane</keyword>
<sequence length="197" mass="22913">MYIRKLYLILILLITFMASFATGYFMVEKYVGSSIKNKSYNLEKQPNVVTAKSSSNNNIDAVINSNTKIVRFISYRRGVEYEVPKVEKPNEELLGMNFELASEYFKKDGYVISSFTSDQVTVKRYIDDVWPPNTYLMIAEDGLVKCYKIDENSKPIFLEEVEIEFEVQPEDVQTELKRGKIFENQEKLEEYIANIDS</sequence>
<evidence type="ECO:0000256" key="1">
    <source>
        <dbReference type="SAM" id="Phobius"/>
    </source>
</evidence>
<dbReference type="OrthoDB" id="1951815at2"/>
<feature type="transmembrane region" description="Helical" evidence="1">
    <location>
        <begin position="6"/>
        <end position="27"/>
    </location>
</feature>
<dbReference type="Proteomes" id="UP000019681">
    <property type="component" value="Unassembled WGS sequence"/>
</dbReference>
<evidence type="ECO:0008006" key="4">
    <source>
        <dbReference type="Google" id="ProtNLM"/>
    </source>
</evidence>
<evidence type="ECO:0000313" key="3">
    <source>
        <dbReference type="Proteomes" id="UP000019681"/>
    </source>
</evidence>
<protein>
    <recommendedName>
        <fullName evidence="4">Bypass of forespore C C-terminal domain-containing protein</fullName>
    </recommendedName>
</protein>
<dbReference type="AlphaFoldDB" id="A0A017S0K1"/>
<evidence type="ECO:0000313" key="2">
    <source>
        <dbReference type="EMBL" id="EYE89710.1"/>
    </source>
</evidence>
<name>A0A017S0K1_9CLOT</name>
<dbReference type="STRING" id="1403537.Q428_00910"/>
<dbReference type="EMBL" id="AZQP01000002">
    <property type="protein sequence ID" value="EYE89710.1"/>
    <property type="molecule type" value="Genomic_DNA"/>
</dbReference>
<gene>
    <name evidence="2" type="ORF">Q428_00910</name>
</gene>
<reference evidence="2 3" key="1">
    <citation type="journal article" date="2014" name="Genome Announc.">
        <title>Draft Genome Sequence of Fervidicella metallireducens Strain AeBT, an Iron-Reducing Thermoanaerobe from the Great Artesian Basin.</title>
        <authorList>
            <person name="Patel B.K."/>
        </authorList>
    </citation>
    <scope>NUCLEOTIDE SEQUENCE [LARGE SCALE GENOMIC DNA]</scope>
    <source>
        <strain evidence="2 3">AeB</strain>
    </source>
</reference>
<comment type="caution">
    <text evidence="2">The sequence shown here is derived from an EMBL/GenBank/DDBJ whole genome shotgun (WGS) entry which is preliminary data.</text>
</comment>
<proteinExistence type="predicted"/>
<keyword evidence="1" id="KW-0812">Transmembrane</keyword>